<keyword evidence="1" id="KW-0560">Oxidoreductase</keyword>
<dbReference type="PANTHER" id="PTHR43157:SF73">
    <property type="entry name" value="WW DOMAIN-CONTAINING OXIDOREDUCTASE-LIKE PROTEIN"/>
    <property type="match status" value="1"/>
</dbReference>
<evidence type="ECO:0000313" key="4">
    <source>
        <dbReference type="EMBL" id="CAH1110699.1"/>
    </source>
</evidence>
<dbReference type="PRINTS" id="PR00081">
    <property type="entry name" value="GDHRDH"/>
</dbReference>
<dbReference type="EMBL" id="OV651817">
    <property type="protein sequence ID" value="CAH1110699.1"/>
    <property type="molecule type" value="Genomic_DNA"/>
</dbReference>
<proteinExistence type="inferred from homology"/>
<dbReference type="Gene3D" id="3.40.50.720">
    <property type="entry name" value="NAD(P)-binding Rossmann-like Domain"/>
    <property type="match status" value="1"/>
</dbReference>
<dbReference type="GO" id="GO:0016491">
    <property type="term" value="F:oxidoreductase activity"/>
    <property type="evidence" value="ECO:0007669"/>
    <property type="project" value="UniProtKB-KW"/>
</dbReference>
<dbReference type="InterPro" id="IPR002347">
    <property type="entry name" value="SDR_fam"/>
</dbReference>
<dbReference type="Pfam" id="PF00106">
    <property type="entry name" value="adh_short"/>
    <property type="match status" value="1"/>
</dbReference>
<dbReference type="InterPro" id="IPR036291">
    <property type="entry name" value="NAD(P)-bd_dom_sf"/>
</dbReference>
<dbReference type="Proteomes" id="UP001153636">
    <property type="component" value="Chromosome 5"/>
</dbReference>
<feature type="coiled-coil region" evidence="3">
    <location>
        <begin position="44"/>
        <end position="71"/>
    </location>
</feature>
<evidence type="ECO:0008006" key="6">
    <source>
        <dbReference type="Google" id="ProtNLM"/>
    </source>
</evidence>
<sequence>MGSFLATPANSLARLDGKTAVITGANTGIGKVTAKDFYERGARVILACRNLEKAQEAIDEIKKQCESKENLGELALSKLDLSSLKSVRACAEELLKNEKEINILLNNAGVMMIQELTRTEDGHEMQFGTNHLGHFLFTLLLMPKLIQSTPVRIVNVSSAAHFLTFSLDLDDLNFENRKYGALKAYVQSKLSNILFTTELANKLKENKIEGINVYCLHPGSINTDLTRHVEGNPFLNISKLFFKTPEEGAQTSIYCSTHEKCANETGLYYAECKPCCSSKTSQNKELAKKLWLISLKMVGLNEDYDPFKSSTNL</sequence>
<dbReference type="CDD" id="cd05327">
    <property type="entry name" value="retinol-DH_like_SDR_c_like"/>
    <property type="match status" value="1"/>
</dbReference>
<dbReference type="AlphaFoldDB" id="A0A9P0CYP2"/>
<dbReference type="SUPFAM" id="SSF51735">
    <property type="entry name" value="NAD(P)-binding Rossmann-fold domains"/>
    <property type="match status" value="1"/>
</dbReference>
<gene>
    <name evidence="4" type="ORF">PSYICH_LOCUS10804</name>
</gene>
<evidence type="ECO:0000256" key="3">
    <source>
        <dbReference type="SAM" id="Coils"/>
    </source>
</evidence>
<evidence type="ECO:0000256" key="1">
    <source>
        <dbReference type="ARBA" id="ARBA00023002"/>
    </source>
</evidence>
<accession>A0A9P0CYP2</accession>
<reference evidence="4" key="1">
    <citation type="submission" date="2022-01" db="EMBL/GenBank/DDBJ databases">
        <authorList>
            <person name="King R."/>
        </authorList>
    </citation>
    <scope>NUCLEOTIDE SEQUENCE</scope>
</reference>
<organism evidence="4 5">
    <name type="scientific">Psylliodes chrysocephalus</name>
    <dbReference type="NCBI Taxonomy" id="3402493"/>
    <lineage>
        <taxon>Eukaryota</taxon>
        <taxon>Metazoa</taxon>
        <taxon>Ecdysozoa</taxon>
        <taxon>Arthropoda</taxon>
        <taxon>Hexapoda</taxon>
        <taxon>Insecta</taxon>
        <taxon>Pterygota</taxon>
        <taxon>Neoptera</taxon>
        <taxon>Endopterygota</taxon>
        <taxon>Coleoptera</taxon>
        <taxon>Polyphaga</taxon>
        <taxon>Cucujiformia</taxon>
        <taxon>Chrysomeloidea</taxon>
        <taxon>Chrysomelidae</taxon>
        <taxon>Galerucinae</taxon>
        <taxon>Alticini</taxon>
        <taxon>Psylliodes</taxon>
    </lineage>
</organism>
<comment type="similarity">
    <text evidence="2">Belongs to the short-chain dehydrogenases/reductases (SDR) family.</text>
</comment>
<evidence type="ECO:0000256" key="2">
    <source>
        <dbReference type="RuleBase" id="RU000363"/>
    </source>
</evidence>
<keyword evidence="3" id="KW-0175">Coiled coil</keyword>
<dbReference type="OrthoDB" id="191139at2759"/>
<evidence type="ECO:0000313" key="5">
    <source>
        <dbReference type="Proteomes" id="UP001153636"/>
    </source>
</evidence>
<dbReference type="PRINTS" id="PR00080">
    <property type="entry name" value="SDRFAMILY"/>
</dbReference>
<name>A0A9P0CYP2_9CUCU</name>
<keyword evidence="5" id="KW-1185">Reference proteome</keyword>
<dbReference type="PANTHER" id="PTHR43157">
    <property type="entry name" value="PHOSPHATIDYLINOSITOL-GLYCAN BIOSYNTHESIS CLASS F PROTEIN-RELATED"/>
    <property type="match status" value="1"/>
</dbReference>
<protein>
    <recommendedName>
        <fullName evidence="6">Retinol dehydrogenase 11</fullName>
    </recommendedName>
</protein>